<evidence type="ECO:0000259" key="14">
    <source>
        <dbReference type="PROSITE" id="PS51158"/>
    </source>
</evidence>
<dbReference type="InterPro" id="IPR003599">
    <property type="entry name" value="Ig_sub"/>
</dbReference>
<dbReference type="InParanoid" id="A0A6P7WIC1"/>
<keyword evidence="15" id="KW-1185">Reference proteome</keyword>
<dbReference type="PROSITE" id="PS50835">
    <property type="entry name" value="IG_LIKE"/>
    <property type="match status" value="2"/>
</dbReference>
<feature type="domain" description="Ig-like" evidence="13">
    <location>
        <begin position="79"/>
        <end position="164"/>
    </location>
</feature>
<dbReference type="InterPro" id="IPR036179">
    <property type="entry name" value="Ig-like_dom_sf"/>
</dbReference>
<protein>
    <recommendedName>
        <fullName evidence="2">non-specific serine/threonine protein kinase</fullName>
        <ecNumber evidence="2">2.7.11.1</ecNumber>
    </recommendedName>
</protein>
<feature type="region of interest" description="Disordered" evidence="12">
    <location>
        <begin position="576"/>
        <end position="599"/>
    </location>
</feature>
<dbReference type="RefSeq" id="XP_030043047.1">
    <property type="nucleotide sequence ID" value="XM_030187187.1"/>
</dbReference>
<keyword evidence="8" id="KW-0393">Immunoglobulin domain</keyword>
<evidence type="ECO:0000256" key="3">
    <source>
        <dbReference type="ARBA" id="ARBA00022527"/>
    </source>
</evidence>
<organism evidence="15 16">
    <name type="scientific">Microcaecilia unicolor</name>
    <dbReference type="NCBI Taxonomy" id="1415580"/>
    <lineage>
        <taxon>Eukaryota</taxon>
        <taxon>Metazoa</taxon>
        <taxon>Chordata</taxon>
        <taxon>Craniata</taxon>
        <taxon>Vertebrata</taxon>
        <taxon>Euteleostomi</taxon>
        <taxon>Amphibia</taxon>
        <taxon>Gymnophiona</taxon>
        <taxon>Siphonopidae</taxon>
        <taxon>Microcaecilia</taxon>
    </lineage>
</organism>
<dbReference type="SUPFAM" id="SSF48726">
    <property type="entry name" value="Immunoglobulin"/>
    <property type="match status" value="2"/>
</dbReference>
<feature type="domain" description="Ig-like" evidence="13">
    <location>
        <begin position="1452"/>
        <end position="1541"/>
    </location>
</feature>
<feature type="region of interest" description="Disordered" evidence="12">
    <location>
        <begin position="1121"/>
        <end position="1163"/>
    </location>
</feature>
<dbReference type="CTD" id="57538"/>
<dbReference type="GO" id="GO:0004674">
    <property type="term" value="F:protein serine/threonine kinase activity"/>
    <property type="evidence" value="ECO:0007669"/>
    <property type="project" value="UniProtKB-KW"/>
</dbReference>
<evidence type="ECO:0000313" key="15">
    <source>
        <dbReference type="Proteomes" id="UP000515156"/>
    </source>
</evidence>
<dbReference type="PROSITE" id="PS51158">
    <property type="entry name" value="ALPHA_KINASE"/>
    <property type="match status" value="1"/>
</dbReference>
<dbReference type="GO" id="GO:0005524">
    <property type="term" value="F:ATP binding"/>
    <property type="evidence" value="ECO:0007669"/>
    <property type="project" value="InterPro"/>
</dbReference>
<reference evidence="16" key="1">
    <citation type="submission" date="2025-08" db="UniProtKB">
        <authorList>
            <consortium name="RefSeq"/>
        </authorList>
    </citation>
    <scope>IDENTIFICATION</scope>
</reference>
<dbReference type="InterPro" id="IPR003598">
    <property type="entry name" value="Ig_sub2"/>
</dbReference>
<evidence type="ECO:0000256" key="9">
    <source>
        <dbReference type="ARBA" id="ARBA00047899"/>
    </source>
</evidence>
<evidence type="ECO:0000313" key="16">
    <source>
        <dbReference type="RefSeq" id="XP_030043047.1"/>
    </source>
</evidence>
<dbReference type="EC" id="2.7.11.1" evidence="2"/>
<proteinExistence type="inferred from homology"/>
<dbReference type="KEGG" id="muo:115457656"/>
<dbReference type="InterPro" id="IPR013783">
    <property type="entry name" value="Ig-like_fold"/>
</dbReference>
<evidence type="ECO:0000256" key="12">
    <source>
        <dbReference type="SAM" id="MobiDB-lite"/>
    </source>
</evidence>
<feature type="region of interest" description="Disordered" evidence="12">
    <location>
        <begin position="1322"/>
        <end position="1397"/>
    </location>
</feature>
<keyword evidence="6 16" id="KW-0418">Kinase</keyword>
<feature type="compositionally biased region" description="Low complexity" evidence="12">
    <location>
        <begin position="1134"/>
        <end position="1145"/>
    </location>
</feature>
<evidence type="ECO:0000256" key="2">
    <source>
        <dbReference type="ARBA" id="ARBA00012513"/>
    </source>
</evidence>
<feature type="coiled-coil region" evidence="11">
    <location>
        <begin position="672"/>
        <end position="713"/>
    </location>
</feature>
<dbReference type="InterPro" id="IPR011009">
    <property type="entry name" value="Kinase-like_dom_sf"/>
</dbReference>
<keyword evidence="11" id="KW-0175">Coiled coil</keyword>
<dbReference type="InterPro" id="IPR013098">
    <property type="entry name" value="Ig_I-set"/>
</dbReference>
<dbReference type="SMART" id="SM00811">
    <property type="entry name" value="Alpha_kinase"/>
    <property type="match status" value="1"/>
</dbReference>
<keyword evidence="3" id="KW-0723">Serine/threonine-protein kinase</keyword>
<evidence type="ECO:0000256" key="8">
    <source>
        <dbReference type="ARBA" id="ARBA00023319"/>
    </source>
</evidence>
<dbReference type="FunFam" id="2.60.40.10:FF:000069">
    <property type="entry name" value="Alpha-protein kinase 3"/>
    <property type="match status" value="1"/>
</dbReference>
<feature type="compositionally biased region" description="Pro residues" evidence="12">
    <location>
        <begin position="584"/>
        <end position="596"/>
    </location>
</feature>
<dbReference type="SMART" id="SM00408">
    <property type="entry name" value="IGc2"/>
    <property type="match status" value="2"/>
</dbReference>
<feature type="compositionally biased region" description="Basic and acidic residues" evidence="12">
    <location>
        <begin position="412"/>
        <end position="428"/>
    </location>
</feature>
<comment type="similarity">
    <text evidence="1">Belongs to the protein kinase superfamily. Alpha-type protein kinase family. ALPK subfamily.</text>
</comment>
<dbReference type="PANTHER" id="PTHR47091:SF1">
    <property type="entry name" value="ALPHA-PROTEIN KINASE 3"/>
    <property type="match status" value="1"/>
</dbReference>
<comment type="catalytic activity">
    <reaction evidence="10">
        <text>L-seryl-[protein] + ATP = O-phospho-L-seryl-[protein] + ADP + H(+)</text>
        <dbReference type="Rhea" id="RHEA:17989"/>
        <dbReference type="Rhea" id="RHEA-COMP:9863"/>
        <dbReference type="Rhea" id="RHEA-COMP:11604"/>
        <dbReference type="ChEBI" id="CHEBI:15378"/>
        <dbReference type="ChEBI" id="CHEBI:29999"/>
        <dbReference type="ChEBI" id="CHEBI:30616"/>
        <dbReference type="ChEBI" id="CHEBI:83421"/>
        <dbReference type="ChEBI" id="CHEBI:456216"/>
        <dbReference type="EC" id="2.7.11.1"/>
    </reaction>
</comment>
<evidence type="ECO:0000256" key="11">
    <source>
        <dbReference type="SAM" id="Coils"/>
    </source>
</evidence>
<dbReference type="GO" id="GO:0005634">
    <property type="term" value="C:nucleus"/>
    <property type="evidence" value="ECO:0007669"/>
    <property type="project" value="TreeGrafter"/>
</dbReference>
<dbReference type="SUPFAM" id="SSF56112">
    <property type="entry name" value="Protein kinase-like (PK-like)"/>
    <property type="match status" value="1"/>
</dbReference>
<dbReference type="OrthoDB" id="301415at2759"/>
<keyword evidence="4" id="KW-0808">Transferase</keyword>
<dbReference type="Proteomes" id="UP000515156">
    <property type="component" value="Chromosome 1"/>
</dbReference>
<dbReference type="InterPro" id="IPR007110">
    <property type="entry name" value="Ig-like_dom"/>
</dbReference>
<feature type="compositionally biased region" description="Low complexity" evidence="12">
    <location>
        <begin position="1809"/>
        <end position="1826"/>
    </location>
</feature>
<sequence>MDSRRLRSHSASGNSRYYIFNSRFLNGSSSNGSDSGLEEDDGPDFCTRPDSRNYLLNVRPENRTTFCAIISQLTEETQPCFETTLNSRAVSKDCDAKFTCLVSGFPVPEVTWYKDDEEMDRYCGLPKYQILRNGKRHTLQLYKCSEEDAAIYQASARNTKGIVSCSGVLEVGAMTEFKIHQRWFAKLKRKAEAKMREIEQSRKRGKENMEDGDMLRRLSPERFQRKRRFSAESIIGLPTPLVEMEDVVKVHIPDPTSRLHKDIPDSMVQQSNVDDDLSNGEEVTTNGYASQDNLEENGQDFIGHVNERVEKITKRPTVKEFWAKKIKKEDELVARTEAKRDSTARVGGVKKSTVANRPRFAPGLAKGQVQEAMEVDKSPTLEANQKNVASSVAHKNPRFMSSKQPPVGSGKKLREDETSKGKEPKDIKQNCSAPSKERVNVSLRAKYFENAVSSREKPQVPGEAEVRNKQKLKRWDITQQEDPPETIKTPLLKGAHEPPKPIPRRSKTQRGVKPEVKESKSAVIMTIDSTPASLDFKNNKLESQGQVTIPSAELLHSLPAEVAPVPEIPSPSRISSLPSTVIPHSPPAEAPIPEIPSPFNNSLELSDKIIKETDLLNSVPPYGQSPLTSPSPAATLQDSPPPPALPDEIKSPQPRVSEEQLACQVLSETTSREETLKKFHELEMEYQALQQKYAQLQEQLKNNQQMEQDTQMEATNTPCSAATTQEAMVLATLETMEGTNKCLQDISEEKAPVYMETELSEQVESSHMPKPVSQTPLQEEHIKHTVEQSKTCSMFSSGTPLADLEHSSKETANFEKHDIEGMEVRDEDISALLAMECDQHGEDSSQQQETTRSKFMESVLSSESQVMEEIKQVEEVEAGPGKPEGLSAQSLLSRDIGRSMKEEKCMTARHKVTNWASELGEDISKTQSGMVPSLSGEIVPPASSSLHKQELLTHKTDVSGTDGPTSSSASQENVMPDDSGIQSVATLLYSVKKELDSKKPCDLVAPKEKSHSVDLPEPVRMEDFEIKFVPQISQEEVKDDSEVLSQNDGLKLKEDALKNKTRDTVNRASTIPLVSQSEHREEVTQDDIISMDQGKQDGGLMASLKNSLLVLLNMAPAATEKRKDVVKEENKQVTGSSQDDQLQSDTTDHAFPGMGIGEVLPTTSRKIADTAKNTDSIQSAESMPSSSIFGIMTPLSDEDMVQNVETLRSSPTPPRKNREMKSKDLTSKVESPCPSPRIAKKAAGLTGEELFSSKEELHLSPVTSRKLTTKLDSEEGSTVLPVPAIVVGNVAEEDNVNLSELQPDGNLKGKFGENAALIPSATPEELASGARRKIYLPKSKQMNDVETTALDSPNSQTHPKQESPNVSPGMSRRNTTSLQGPVSPQSPPIEKHSPNLTRKMITLEVPKMYEEQVDKGKTTEDIALETKDSYTHTKDEGQGVEPKKVNDPFKAPQVIRKIRAEEFSDVSAGNLKLWCQFFNVLSDSVIIWYKDECPVAEVKKCSGDEGQVALAIVLASKKDCGVYQCTIQNVYGTDSTDYLLSAEVLSGITLREEVEVGEEIEMTPMVFAKGLADSGYWGDKYFGRIVSEDADVGEGYLRKACRAKVIYGLEPMFESGKTCIIKVRNLITFGTKNENTLVEKNYDITIQECKIQNTTREYCKIFAAEARVIPDFGQVPEIIPLNLIYRPANNIPYATIEEDLVGHFEKYCTKDRGGALHMKNTSETDQKCCTFQHWVYQWTNGNFLVTVLEGVGWKITNIGIATKSKGYQGLKESCFPDLLDQFTSVHQCNRYCETLGLKSLKSTDTLQQSSKPKGSKSPSMGRKSGSAQSSPQMPKKGLSSPQGTRKAGTSPKTTRKTSETAIEQPATKHKTVEIPRSVRMR</sequence>
<keyword evidence="7" id="KW-1015">Disulfide bond</keyword>
<feature type="region of interest" description="Disordered" evidence="12">
    <location>
        <begin position="451"/>
        <end position="519"/>
    </location>
</feature>
<feature type="compositionally biased region" description="Polar residues" evidence="12">
    <location>
        <begin position="958"/>
        <end position="973"/>
    </location>
</feature>
<feature type="compositionally biased region" description="Basic and acidic residues" evidence="12">
    <location>
        <begin position="1121"/>
        <end position="1131"/>
    </location>
</feature>
<evidence type="ECO:0000256" key="1">
    <source>
        <dbReference type="ARBA" id="ARBA00008651"/>
    </source>
</evidence>
<dbReference type="SMART" id="SM00409">
    <property type="entry name" value="IG"/>
    <property type="match status" value="2"/>
</dbReference>
<dbReference type="Pfam" id="PF07679">
    <property type="entry name" value="I-set"/>
    <property type="match status" value="1"/>
</dbReference>
<dbReference type="FunFam" id="3.20.200.10:FF:000003">
    <property type="entry name" value="alpha-protein kinase 3"/>
    <property type="match status" value="1"/>
</dbReference>
<dbReference type="FunCoup" id="A0A6P7WIC1">
    <property type="interactions" value="189"/>
</dbReference>
<dbReference type="Gene3D" id="2.60.40.10">
    <property type="entry name" value="Immunoglobulins"/>
    <property type="match status" value="2"/>
</dbReference>
<feature type="region of interest" description="Disordered" evidence="12">
    <location>
        <begin position="377"/>
        <end position="438"/>
    </location>
</feature>
<feature type="compositionally biased region" description="Polar residues" evidence="12">
    <location>
        <begin position="1340"/>
        <end position="1383"/>
    </location>
</feature>
<dbReference type="GeneID" id="115457656"/>
<dbReference type="InterPro" id="IPR004166">
    <property type="entry name" value="a-kinase_dom"/>
</dbReference>
<dbReference type="CDD" id="cd16973">
    <property type="entry name" value="Alpha_kinase_ALPK3"/>
    <property type="match status" value="1"/>
</dbReference>
<dbReference type="GO" id="GO:0055013">
    <property type="term" value="P:cardiac muscle cell development"/>
    <property type="evidence" value="ECO:0007669"/>
    <property type="project" value="TreeGrafter"/>
</dbReference>
<evidence type="ECO:0000256" key="7">
    <source>
        <dbReference type="ARBA" id="ARBA00023157"/>
    </source>
</evidence>
<feature type="region of interest" description="Disordered" evidence="12">
    <location>
        <begin position="954"/>
        <end position="979"/>
    </location>
</feature>
<keyword evidence="5" id="KW-0677">Repeat</keyword>
<evidence type="ECO:0000256" key="5">
    <source>
        <dbReference type="ARBA" id="ARBA00022737"/>
    </source>
</evidence>
<dbReference type="Gene3D" id="3.20.200.10">
    <property type="entry name" value="MHCK/EF2 kinase"/>
    <property type="match status" value="1"/>
</dbReference>
<feature type="compositionally biased region" description="Basic and acidic residues" evidence="12">
    <location>
        <begin position="1216"/>
        <end position="1227"/>
    </location>
</feature>
<feature type="domain" description="Alpha-type protein kinase" evidence="14">
    <location>
        <begin position="1569"/>
        <end position="1800"/>
    </location>
</feature>
<feature type="compositionally biased region" description="Basic and acidic residues" evidence="12">
    <location>
        <begin position="454"/>
        <end position="476"/>
    </location>
</feature>
<evidence type="ECO:0000256" key="10">
    <source>
        <dbReference type="ARBA" id="ARBA00048679"/>
    </source>
</evidence>
<name>A0A6P7WIC1_9AMPH</name>
<evidence type="ECO:0000256" key="4">
    <source>
        <dbReference type="ARBA" id="ARBA00022679"/>
    </source>
</evidence>
<comment type="catalytic activity">
    <reaction evidence="9">
        <text>L-threonyl-[protein] + ATP = O-phospho-L-threonyl-[protein] + ADP + H(+)</text>
        <dbReference type="Rhea" id="RHEA:46608"/>
        <dbReference type="Rhea" id="RHEA-COMP:11060"/>
        <dbReference type="Rhea" id="RHEA-COMP:11605"/>
        <dbReference type="ChEBI" id="CHEBI:15378"/>
        <dbReference type="ChEBI" id="CHEBI:30013"/>
        <dbReference type="ChEBI" id="CHEBI:30616"/>
        <dbReference type="ChEBI" id="CHEBI:61977"/>
        <dbReference type="ChEBI" id="CHEBI:456216"/>
        <dbReference type="EC" id="2.7.11.1"/>
    </reaction>
</comment>
<feature type="compositionally biased region" description="Polar residues" evidence="12">
    <location>
        <begin position="625"/>
        <end position="638"/>
    </location>
</feature>
<feature type="compositionally biased region" description="Polar residues" evidence="12">
    <location>
        <begin position="381"/>
        <end position="390"/>
    </location>
</feature>
<evidence type="ECO:0000256" key="6">
    <source>
        <dbReference type="ARBA" id="ARBA00022777"/>
    </source>
</evidence>
<accession>A0A6P7WIC1</accession>
<dbReference type="PANTHER" id="PTHR47091">
    <property type="entry name" value="ALPHA-PROTEIN KINASE 2-RELATED"/>
    <property type="match status" value="1"/>
</dbReference>
<evidence type="ECO:0000259" key="13">
    <source>
        <dbReference type="PROSITE" id="PS50835"/>
    </source>
</evidence>
<feature type="region of interest" description="Disordered" evidence="12">
    <location>
        <begin position="1803"/>
        <end position="1881"/>
    </location>
</feature>
<dbReference type="Pfam" id="PF02816">
    <property type="entry name" value="Alpha_kinase"/>
    <property type="match status" value="1"/>
</dbReference>
<gene>
    <name evidence="16" type="primary">ALPK3</name>
</gene>
<feature type="region of interest" description="Disordered" evidence="12">
    <location>
        <begin position="617"/>
        <end position="659"/>
    </location>
</feature>
<feature type="region of interest" description="Disordered" evidence="12">
    <location>
        <begin position="1207"/>
        <end position="1235"/>
    </location>
</feature>